<keyword evidence="2" id="KW-0472">Membrane</keyword>
<reference evidence="3 4" key="1">
    <citation type="submission" date="2024-11" db="EMBL/GenBank/DDBJ databases">
        <title>A near-complete genome assembly of Cinchona calisaya.</title>
        <authorList>
            <person name="Lian D.C."/>
            <person name="Zhao X.W."/>
            <person name="Wei L."/>
        </authorList>
    </citation>
    <scope>NUCLEOTIDE SEQUENCE [LARGE SCALE GENOMIC DNA]</scope>
    <source>
        <tissue evidence="3">Nenye</tissue>
    </source>
</reference>
<name>A0ABD2ZF43_9GENT</name>
<feature type="region of interest" description="Disordered" evidence="1">
    <location>
        <begin position="80"/>
        <end position="99"/>
    </location>
</feature>
<proteinExistence type="predicted"/>
<evidence type="ECO:0000313" key="3">
    <source>
        <dbReference type="EMBL" id="KAL3516348.1"/>
    </source>
</evidence>
<evidence type="ECO:0000256" key="2">
    <source>
        <dbReference type="SAM" id="Phobius"/>
    </source>
</evidence>
<protein>
    <submittedName>
        <fullName evidence="3">Uncharacterized protein</fullName>
    </submittedName>
</protein>
<keyword evidence="2" id="KW-0812">Transmembrane</keyword>
<keyword evidence="4" id="KW-1185">Reference proteome</keyword>
<organism evidence="3 4">
    <name type="scientific">Cinchona calisaya</name>
    <dbReference type="NCBI Taxonomy" id="153742"/>
    <lineage>
        <taxon>Eukaryota</taxon>
        <taxon>Viridiplantae</taxon>
        <taxon>Streptophyta</taxon>
        <taxon>Embryophyta</taxon>
        <taxon>Tracheophyta</taxon>
        <taxon>Spermatophyta</taxon>
        <taxon>Magnoliopsida</taxon>
        <taxon>eudicotyledons</taxon>
        <taxon>Gunneridae</taxon>
        <taxon>Pentapetalae</taxon>
        <taxon>asterids</taxon>
        <taxon>lamiids</taxon>
        <taxon>Gentianales</taxon>
        <taxon>Rubiaceae</taxon>
        <taxon>Cinchonoideae</taxon>
        <taxon>Cinchoneae</taxon>
        <taxon>Cinchona</taxon>
    </lineage>
</organism>
<dbReference type="Proteomes" id="UP001630127">
    <property type="component" value="Unassembled WGS sequence"/>
</dbReference>
<comment type="caution">
    <text evidence="3">The sequence shown here is derived from an EMBL/GenBank/DDBJ whole genome shotgun (WGS) entry which is preliminary data.</text>
</comment>
<dbReference type="EMBL" id="JBJUIK010000010">
    <property type="protein sequence ID" value="KAL3516348.1"/>
    <property type="molecule type" value="Genomic_DNA"/>
</dbReference>
<dbReference type="AlphaFoldDB" id="A0ABD2ZF43"/>
<sequence>MLLVIELSCFIVCLMYLLLMIGRVIHEQIFHVAGIKSKGLWFPCLITQLCVNAGVQWDKMRDKQIAMKKPIDVRAVIQMNKKSEQKRKKKASNSRSFST</sequence>
<accession>A0ABD2ZF43</accession>
<feature type="transmembrane region" description="Helical" evidence="2">
    <location>
        <begin position="7"/>
        <end position="25"/>
    </location>
</feature>
<gene>
    <name evidence="3" type="ORF">ACH5RR_023250</name>
</gene>
<evidence type="ECO:0000256" key="1">
    <source>
        <dbReference type="SAM" id="MobiDB-lite"/>
    </source>
</evidence>
<keyword evidence="2" id="KW-1133">Transmembrane helix</keyword>
<evidence type="ECO:0000313" key="4">
    <source>
        <dbReference type="Proteomes" id="UP001630127"/>
    </source>
</evidence>